<evidence type="ECO:0000313" key="2">
    <source>
        <dbReference type="Proteomes" id="UP000199474"/>
    </source>
</evidence>
<dbReference type="InterPro" id="IPR011009">
    <property type="entry name" value="Kinase-like_dom_sf"/>
</dbReference>
<gene>
    <name evidence="1" type="ORF">SAMN05216238_10656</name>
</gene>
<dbReference type="Gene3D" id="3.90.1200.10">
    <property type="match status" value="1"/>
</dbReference>
<dbReference type="GO" id="GO:0042601">
    <property type="term" value="C:endospore-forming forespore"/>
    <property type="evidence" value="ECO:0007669"/>
    <property type="project" value="TreeGrafter"/>
</dbReference>
<protein>
    <submittedName>
        <fullName evidence="1">Spore coat protein YutH</fullName>
    </submittedName>
</protein>
<dbReference type="STRING" id="640948.SAMN05216238_10656"/>
<evidence type="ECO:0000313" key="1">
    <source>
        <dbReference type="EMBL" id="SFD94309.1"/>
    </source>
</evidence>
<dbReference type="InterPro" id="IPR047175">
    <property type="entry name" value="CotS-like"/>
</dbReference>
<dbReference type="PANTHER" id="PTHR39179">
    <property type="entry name" value="SPORE COAT PROTEIN I"/>
    <property type="match status" value="1"/>
</dbReference>
<accession>A0A1I1WH46</accession>
<sequence>MRDFLDYYYGIQPLDVTEWNGAEGFKDDNYIYFTISCDQKEIIHMEQAALAYFLYENDYSQMTIPLPNNQNEWYTLYNEKYYLVLCAEKTPPVKQNSQGEQLAVLHAIGAGYPYEPQTISSYGQWRPLWIEKMAAFEEKIQLEARELPNNYYRLLMDSLPYITGLSENAIQYMQESESESRFHEADQGTIVFTRYHGQLNQHFLWMTDLAFDHPARDLAELIRYKLLEKEDPVDEICAFLDDYQKVVPLSIFGWRLLYARLLYPIHLYDIIGRGFLTRQHGMYDELKDMLERQTQYEKRMRYFFENAGVDSEKLQIPVLHWL</sequence>
<dbReference type="RefSeq" id="WP_090084703.1">
    <property type="nucleotide sequence ID" value="NZ_FOMR01000006.1"/>
</dbReference>
<dbReference type="AlphaFoldDB" id="A0A1I1WH46"/>
<reference evidence="2" key="1">
    <citation type="submission" date="2016-10" db="EMBL/GenBank/DDBJ databases">
        <authorList>
            <person name="Varghese N."/>
            <person name="Submissions S."/>
        </authorList>
    </citation>
    <scope>NUCLEOTIDE SEQUENCE [LARGE SCALE GENOMIC DNA]</scope>
    <source>
        <strain evidence="2">DSM 22530</strain>
    </source>
</reference>
<name>A0A1I1WH46_9BACI</name>
<keyword evidence="1" id="KW-0946">Virion</keyword>
<dbReference type="EMBL" id="FOMR01000006">
    <property type="protein sequence ID" value="SFD94309.1"/>
    <property type="molecule type" value="Genomic_DNA"/>
</dbReference>
<keyword evidence="2" id="KW-1185">Reference proteome</keyword>
<proteinExistence type="predicted"/>
<dbReference type="PANTHER" id="PTHR39179:SF2">
    <property type="entry name" value="ENDOSPORE COAT-ASSOCIATED PROTEIN YUTH"/>
    <property type="match status" value="1"/>
</dbReference>
<organism evidence="1 2">
    <name type="scientific">Lentibacillus persicus</name>
    <dbReference type="NCBI Taxonomy" id="640948"/>
    <lineage>
        <taxon>Bacteria</taxon>
        <taxon>Bacillati</taxon>
        <taxon>Bacillota</taxon>
        <taxon>Bacilli</taxon>
        <taxon>Bacillales</taxon>
        <taxon>Bacillaceae</taxon>
        <taxon>Lentibacillus</taxon>
    </lineage>
</organism>
<dbReference type="SUPFAM" id="SSF56112">
    <property type="entry name" value="Protein kinase-like (PK-like)"/>
    <property type="match status" value="1"/>
</dbReference>
<keyword evidence="1" id="KW-0167">Capsid protein</keyword>
<dbReference type="Proteomes" id="UP000199474">
    <property type="component" value="Unassembled WGS sequence"/>
</dbReference>
<dbReference type="OrthoDB" id="2986702at2"/>